<dbReference type="OrthoDB" id="331278at2"/>
<evidence type="ECO:0000313" key="3">
    <source>
        <dbReference type="Proteomes" id="UP000012313"/>
    </source>
</evidence>
<feature type="transmembrane region" description="Helical" evidence="1">
    <location>
        <begin position="105"/>
        <end position="123"/>
    </location>
</feature>
<dbReference type="EMBL" id="AOHC02000052">
    <property type="protein sequence ID" value="EMY76207.1"/>
    <property type="molecule type" value="Genomic_DNA"/>
</dbReference>
<dbReference type="Pfam" id="PF06797">
    <property type="entry name" value="DUF1229"/>
    <property type="match status" value="2"/>
</dbReference>
<feature type="transmembrane region" description="Helical" evidence="1">
    <location>
        <begin position="228"/>
        <end position="248"/>
    </location>
</feature>
<feature type="transmembrane region" description="Helical" evidence="1">
    <location>
        <begin position="130"/>
        <end position="154"/>
    </location>
</feature>
<reference evidence="2" key="1">
    <citation type="submission" date="2013-03" db="EMBL/GenBank/DDBJ databases">
        <authorList>
            <person name="Harkins D.M."/>
            <person name="Durkin A.S."/>
            <person name="Brinkac L.M."/>
            <person name="Haft D.H."/>
            <person name="Selengut J.D."/>
            <person name="Sanka R."/>
            <person name="DePew J."/>
            <person name="Purushe J."/>
            <person name="Hartskeerl R.A."/>
            <person name="Ahmed A."/>
            <person name="van der Linden H."/>
            <person name="Goris M.G.A."/>
            <person name="Vinetz J.M."/>
            <person name="Sutton G.G."/>
            <person name="Nierman W.C."/>
            <person name="Fouts D.E."/>
        </authorList>
    </citation>
    <scope>NUCLEOTIDE SEQUENCE [LARGE SCALE GENOMIC DNA]</scope>
    <source>
        <strain evidence="2">ICFT</strain>
    </source>
</reference>
<feature type="transmembrane region" description="Helical" evidence="1">
    <location>
        <begin position="21"/>
        <end position="38"/>
    </location>
</feature>
<dbReference type="STRING" id="1218598.LEP1GSC060_1512"/>
<dbReference type="Proteomes" id="UP000012313">
    <property type="component" value="Unassembled WGS sequence"/>
</dbReference>
<feature type="transmembrane region" description="Helical" evidence="1">
    <location>
        <begin position="206"/>
        <end position="222"/>
    </location>
</feature>
<feature type="transmembrane region" description="Helical" evidence="1">
    <location>
        <begin position="174"/>
        <end position="194"/>
    </location>
</feature>
<comment type="caution">
    <text evidence="2">The sequence shown here is derived from an EMBL/GenBank/DDBJ whole genome shotgun (WGS) entry which is preliminary data.</text>
</comment>
<keyword evidence="3" id="KW-1185">Reference proteome</keyword>
<sequence length="416" mass="48407">MICFSFKKVLSVIDYLFKPRVFSFPIVLWICSISIGFGTVHGRLSLLTIGLCFIISILLMRQVKWSIPSALALPLILSFLLAYFFFYKTPFMPEHIDGKLYPISYAFKAFPVLFSFFIIFALPNAKQKEFFFIGIAFGMFLFAIINSIATFVYLDPPYYGKAFHLFNKAEYNSPGITILASILPIVLFCLNGYLFDIKKKSRWKHLFFLMILTVSISISFLFNARTFFYIIILNVFFMTTIQLRRLFFASSLNKVYKVTIALLSILFLSFIFYMFLQDTKIGQRILHGEYSIKLKHYIDYWNTIKNGFFIYPQISIENNGTFWYHNVFFDSHKTSGPITALLLYIYSFFIFVIAVINSFKGNRRSVRYFHFYVCLIPYLVTTIPWESSEPQMMALFSGLGALITTVADDENTEDLC</sequence>
<feature type="transmembrane region" description="Helical" evidence="1">
    <location>
        <begin position="44"/>
        <end position="60"/>
    </location>
</feature>
<dbReference type="InterPro" id="IPR009630">
    <property type="entry name" value="DUF1229"/>
</dbReference>
<feature type="transmembrane region" description="Helical" evidence="1">
    <location>
        <begin position="255"/>
        <end position="276"/>
    </location>
</feature>
<keyword evidence="1" id="KW-0472">Membrane</keyword>
<feature type="transmembrane region" description="Helical" evidence="1">
    <location>
        <begin position="368"/>
        <end position="385"/>
    </location>
</feature>
<feature type="transmembrane region" description="Helical" evidence="1">
    <location>
        <begin position="338"/>
        <end position="356"/>
    </location>
</feature>
<feature type="transmembrane region" description="Helical" evidence="1">
    <location>
        <begin position="67"/>
        <end position="85"/>
    </location>
</feature>
<protein>
    <submittedName>
        <fullName evidence="2">PF06797 family protein</fullName>
    </submittedName>
</protein>
<gene>
    <name evidence="2" type="ORF">LEP1GSC060_1512</name>
</gene>
<proteinExistence type="predicted"/>
<dbReference type="AlphaFoldDB" id="N1WFU9"/>
<accession>N1WFU9</accession>
<evidence type="ECO:0000313" key="2">
    <source>
        <dbReference type="EMBL" id="EMY76207.1"/>
    </source>
</evidence>
<organism evidence="2 3">
    <name type="scientific">Leptospira weilii serovar Ranarum str. ICFT</name>
    <dbReference type="NCBI Taxonomy" id="1218598"/>
    <lineage>
        <taxon>Bacteria</taxon>
        <taxon>Pseudomonadati</taxon>
        <taxon>Spirochaetota</taxon>
        <taxon>Spirochaetia</taxon>
        <taxon>Leptospirales</taxon>
        <taxon>Leptospiraceae</taxon>
        <taxon>Leptospira</taxon>
    </lineage>
</organism>
<name>N1WFU9_9LEPT</name>
<evidence type="ECO:0000256" key="1">
    <source>
        <dbReference type="SAM" id="Phobius"/>
    </source>
</evidence>
<keyword evidence="1" id="KW-0812">Transmembrane</keyword>
<dbReference type="RefSeq" id="WP_003009476.1">
    <property type="nucleotide sequence ID" value="NZ_AOHC02000052.1"/>
</dbReference>
<keyword evidence="1" id="KW-1133">Transmembrane helix</keyword>